<comment type="similarity">
    <text evidence="1">Belongs to the FGGY kinase family.</text>
</comment>
<protein>
    <submittedName>
        <fullName evidence="5">Carbohydrate kinase</fullName>
    </submittedName>
</protein>
<evidence type="ECO:0000256" key="2">
    <source>
        <dbReference type="ARBA" id="ARBA00022679"/>
    </source>
</evidence>
<dbReference type="SUPFAM" id="SSF53067">
    <property type="entry name" value="Actin-like ATPase domain"/>
    <property type="match status" value="2"/>
</dbReference>
<dbReference type="GO" id="GO:0004856">
    <property type="term" value="F:D-xylulokinase activity"/>
    <property type="evidence" value="ECO:0007669"/>
    <property type="project" value="TreeGrafter"/>
</dbReference>
<evidence type="ECO:0000313" key="5">
    <source>
        <dbReference type="EMBL" id="PHP65878.1"/>
    </source>
</evidence>
<evidence type="ECO:0000259" key="4">
    <source>
        <dbReference type="Pfam" id="PF02782"/>
    </source>
</evidence>
<dbReference type="Gene3D" id="3.30.420.40">
    <property type="match status" value="2"/>
</dbReference>
<evidence type="ECO:0000256" key="1">
    <source>
        <dbReference type="ARBA" id="ARBA00009156"/>
    </source>
</evidence>
<dbReference type="GO" id="GO:0005997">
    <property type="term" value="P:xylulose metabolic process"/>
    <property type="evidence" value="ECO:0007669"/>
    <property type="project" value="TreeGrafter"/>
</dbReference>
<dbReference type="InterPro" id="IPR043129">
    <property type="entry name" value="ATPase_NBD"/>
</dbReference>
<keyword evidence="6" id="KW-1185">Reference proteome</keyword>
<dbReference type="Pfam" id="PF02782">
    <property type="entry name" value="FGGY_C"/>
    <property type="match status" value="1"/>
</dbReference>
<evidence type="ECO:0000313" key="6">
    <source>
        <dbReference type="Proteomes" id="UP000221168"/>
    </source>
</evidence>
<dbReference type="Proteomes" id="UP000221168">
    <property type="component" value="Unassembled WGS sequence"/>
</dbReference>
<feature type="domain" description="Carbohydrate kinase FGGY C-terminal" evidence="4">
    <location>
        <begin position="211"/>
        <end position="382"/>
    </location>
</feature>
<dbReference type="OrthoDB" id="9805576at2"/>
<name>A0A2G1QKZ0_9HYPH</name>
<evidence type="ECO:0000256" key="3">
    <source>
        <dbReference type="ARBA" id="ARBA00022777"/>
    </source>
</evidence>
<organism evidence="5 6">
    <name type="scientific">Zhengella mangrovi</name>
    <dbReference type="NCBI Taxonomy" id="1982044"/>
    <lineage>
        <taxon>Bacteria</taxon>
        <taxon>Pseudomonadati</taxon>
        <taxon>Pseudomonadota</taxon>
        <taxon>Alphaproteobacteria</taxon>
        <taxon>Hyphomicrobiales</taxon>
        <taxon>Notoacmeibacteraceae</taxon>
        <taxon>Zhengella</taxon>
    </lineage>
</organism>
<dbReference type="InterPro" id="IPR018485">
    <property type="entry name" value="FGGY_C"/>
</dbReference>
<proteinExistence type="inferred from homology"/>
<comment type="caution">
    <text evidence="5">The sequence shown here is derived from an EMBL/GenBank/DDBJ whole genome shotgun (WGS) entry which is preliminary data.</text>
</comment>
<dbReference type="GO" id="GO:0019150">
    <property type="term" value="F:D-ribulokinase activity"/>
    <property type="evidence" value="ECO:0007669"/>
    <property type="project" value="TreeGrafter"/>
</dbReference>
<dbReference type="GO" id="GO:0005829">
    <property type="term" value="C:cytosol"/>
    <property type="evidence" value="ECO:0007669"/>
    <property type="project" value="TreeGrafter"/>
</dbReference>
<dbReference type="AlphaFoldDB" id="A0A2G1QKZ0"/>
<keyword evidence="3 5" id="KW-0418">Kinase</keyword>
<dbReference type="PANTHER" id="PTHR10196">
    <property type="entry name" value="SUGAR KINASE"/>
    <property type="match status" value="1"/>
</dbReference>
<sequence length="391" mass="40021">MDSFSEDHRSPDAWRTALQAALAALFGSVDPAAVGALAVDGTSGTMLPVDGAGTPLAQPMMYNDPVDDPAVIAAIAAVAPPESAALGSNSALGRAIVLQAAPGTVRIIHQADWIAGQLSGRFDVSDENNALKTGYDPVARQWPDWIAKTGMAAAMLPSVVEPGTVTGRAGGALARQLGLHPETLIVAGTTDGCASFLATGASEPGDGVTALGTTLTIKLFSDTPVFAPQFGIYSHRLAGGWLAGGASNTGGNVLAAYFDSETIARLSAAIDPETDTGLDYYPLARPGERFPVSDPDFAPRMEPRPADDTLFLKAILEGIAAIEAMAYRKLVELGAPALASIRTVGGGASNTAWARMRERGLGVPARSVTSLDAAYGTALLALQGATPEIAA</sequence>
<keyword evidence="2" id="KW-0808">Transferase</keyword>
<gene>
    <name evidence="5" type="ORF">CSC94_17415</name>
</gene>
<dbReference type="CDD" id="cd07783">
    <property type="entry name" value="ASKHA_NBD_FGGY_SePSK_AtXK1-like"/>
    <property type="match status" value="1"/>
</dbReference>
<dbReference type="PANTHER" id="PTHR10196:SF80">
    <property type="entry name" value="D-RIBULOSE KINASE"/>
    <property type="match status" value="1"/>
</dbReference>
<reference evidence="5 6" key="1">
    <citation type="submission" date="2017-10" db="EMBL/GenBank/DDBJ databases">
        <title>Sedimentibacterium mangrovi gen. nov., sp. nov., a novel member of family Phyllobacteriacea isolated from mangrove sediment.</title>
        <authorList>
            <person name="Liao H."/>
            <person name="Tian Y."/>
        </authorList>
    </citation>
    <scope>NUCLEOTIDE SEQUENCE [LARGE SCALE GENOMIC DNA]</scope>
    <source>
        <strain evidence="5 6">X9-2-2</strain>
    </source>
</reference>
<dbReference type="EMBL" id="PDVP01000012">
    <property type="protein sequence ID" value="PHP65878.1"/>
    <property type="molecule type" value="Genomic_DNA"/>
</dbReference>
<accession>A0A2G1QKZ0</accession>